<accession>A0A846S0Z9</accession>
<comment type="caution">
    <text evidence="6">The sequence shown here is derived from an EMBL/GenBank/DDBJ whole genome shotgun (WGS) entry which is preliminary data.</text>
</comment>
<dbReference type="NCBIfam" id="TIGR03071">
    <property type="entry name" value="couple_hipA"/>
    <property type="match status" value="1"/>
</dbReference>
<keyword evidence="7" id="KW-1185">Reference proteome</keyword>
<dbReference type="Pfam" id="PF13657">
    <property type="entry name" value="Couple_hipA"/>
    <property type="match status" value="1"/>
</dbReference>
<dbReference type="PANTHER" id="PTHR37419:SF1">
    <property type="entry name" value="SERINE_THREONINE-PROTEIN KINASE TOXIN HIPA"/>
    <property type="match status" value="1"/>
</dbReference>
<feature type="domain" description="HipA N-terminal subdomain 1" evidence="5">
    <location>
        <begin position="4"/>
        <end position="106"/>
    </location>
</feature>
<dbReference type="InterPro" id="IPR017508">
    <property type="entry name" value="HipA_N1"/>
</dbReference>
<evidence type="ECO:0000256" key="3">
    <source>
        <dbReference type="ARBA" id="ARBA00022777"/>
    </source>
</evidence>
<dbReference type="InterPro" id="IPR012893">
    <property type="entry name" value="HipA-like_C"/>
</dbReference>
<protein>
    <submittedName>
        <fullName evidence="6">Serine/threonine-protein kinase HipA</fullName>
        <ecNumber evidence="6">2.7.11.1</ecNumber>
    </submittedName>
</protein>
<dbReference type="RefSeq" id="WP_167995407.1">
    <property type="nucleotide sequence ID" value="NZ_JAATJL010000001.1"/>
</dbReference>
<evidence type="ECO:0000313" key="7">
    <source>
        <dbReference type="Proteomes" id="UP000547458"/>
    </source>
</evidence>
<evidence type="ECO:0000259" key="4">
    <source>
        <dbReference type="Pfam" id="PF07804"/>
    </source>
</evidence>
<dbReference type="PANTHER" id="PTHR37419">
    <property type="entry name" value="SERINE/THREONINE-PROTEIN KINASE TOXIN HIPA"/>
    <property type="match status" value="1"/>
</dbReference>
<keyword evidence="3 6" id="KW-0418">Kinase</keyword>
<dbReference type="AlphaFoldDB" id="A0A846S0Z9"/>
<gene>
    <name evidence="6" type="ORF">BJ994_003187</name>
</gene>
<evidence type="ECO:0000256" key="2">
    <source>
        <dbReference type="ARBA" id="ARBA00022679"/>
    </source>
</evidence>
<keyword evidence="2 6" id="KW-0808">Transferase</keyword>
<feature type="domain" description="HipA-like C-terminal" evidence="4">
    <location>
        <begin position="149"/>
        <end position="346"/>
    </location>
</feature>
<dbReference type="EMBL" id="JAATJL010000001">
    <property type="protein sequence ID" value="NJC24111.1"/>
    <property type="molecule type" value="Genomic_DNA"/>
</dbReference>
<name>A0A846S0Z9_9MICC</name>
<dbReference type="InterPro" id="IPR052028">
    <property type="entry name" value="HipA_Ser/Thr_kinase"/>
</dbReference>
<sequence length="412" mass="45596">MGELRVELYGHLVGWLVGTDWRTFDFRTDRSAFDHFELGSTILSESVPLNVTVNRSRAARRRNFFSELLPEGRILTNLAASVGAREHDVVTLLAYYGRDVAGAMQIWDPDRPGEPRRPHATALTDEGVRALLLDTLAEPLGNSPLTGKTSLAGVQDKIVLARIDERWHRVHDGYPSTHIVKPESRDHPTVIFDEEYGARAARRLGLCQTETWLADFDGLPALVIERYDRAPDAPLGRLHQEDMNQVLGAHANEKYQELGGKVSLRRIAEVFRKNGDDESLERLLAMSVLAVALGNVDMHAKNLSLLHGPTGSSKLAPAYDMVPLRHQRNDGRMALSINGVYQHGSITAADLAAEGSGWRMRSPDLVVNRTLESIEAFAAAEEPDPRAYARLRLDVLSFTRRLLQGKPAGGPG</sequence>
<dbReference type="EC" id="2.7.11.1" evidence="6"/>
<dbReference type="GO" id="GO:0004674">
    <property type="term" value="F:protein serine/threonine kinase activity"/>
    <property type="evidence" value="ECO:0007669"/>
    <property type="project" value="UniProtKB-EC"/>
</dbReference>
<organism evidence="6 7">
    <name type="scientific">Arthrobacter pigmenti</name>
    <dbReference type="NCBI Taxonomy" id="271432"/>
    <lineage>
        <taxon>Bacteria</taxon>
        <taxon>Bacillati</taxon>
        <taxon>Actinomycetota</taxon>
        <taxon>Actinomycetes</taxon>
        <taxon>Micrococcales</taxon>
        <taxon>Micrococcaceae</taxon>
        <taxon>Arthrobacter</taxon>
    </lineage>
</organism>
<dbReference type="Pfam" id="PF07804">
    <property type="entry name" value="HipA_C"/>
    <property type="match status" value="1"/>
</dbReference>
<reference evidence="6 7" key="1">
    <citation type="submission" date="2020-03" db="EMBL/GenBank/DDBJ databases">
        <title>Sequencing the genomes of 1000 actinobacteria strains.</title>
        <authorList>
            <person name="Klenk H.-P."/>
        </authorList>
    </citation>
    <scope>NUCLEOTIDE SEQUENCE [LARGE SCALE GENOMIC DNA]</scope>
    <source>
        <strain evidence="6 7">DSM 16403</strain>
    </source>
</reference>
<evidence type="ECO:0000259" key="5">
    <source>
        <dbReference type="Pfam" id="PF13657"/>
    </source>
</evidence>
<dbReference type="GO" id="GO:0005829">
    <property type="term" value="C:cytosol"/>
    <property type="evidence" value="ECO:0007669"/>
    <property type="project" value="TreeGrafter"/>
</dbReference>
<evidence type="ECO:0000313" key="6">
    <source>
        <dbReference type="EMBL" id="NJC24111.1"/>
    </source>
</evidence>
<dbReference type="Proteomes" id="UP000547458">
    <property type="component" value="Unassembled WGS sequence"/>
</dbReference>
<evidence type="ECO:0000256" key="1">
    <source>
        <dbReference type="ARBA" id="ARBA00010164"/>
    </source>
</evidence>
<comment type="similarity">
    <text evidence="1">Belongs to the HipA Ser/Thr kinase family.</text>
</comment>
<proteinExistence type="inferred from homology"/>